<comment type="caution">
    <text evidence="2">The sequence shown here is derived from an EMBL/GenBank/DDBJ whole genome shotgun (WGS) entry which is preliminary data.</text>
</comment>
<dbReference type="Gene3D" id="1.10.443.10">
    <property type="entry name" value="Intergrase catalytic core"/>
    <property type="match status" value="1"/>
</dbReference>
<gene>
    <name evidence="2" type="ORF">ABC969_07270</name>
</gene>
<dbReference type="InterPro" id="IPR013762">
    <property type="entry name" value="Integrase-like_cat_sf"/>
</dbReference>
<evidence type="ECO:0000313" key="2">
    <source>
        <dbReference type="EMBL" id="MEN2786220.1"/>
    </source>
</evidence>
<dbReference type="SUPFAM" id="SSF56349">
    <property type="entry name" value="DNA breaking-rejoining enzymes"/>
    <property type="match status" value="1"/>
</dbReference>
<dbReference type="RefSeq" id="WP_345864021.1">
    <property type="nucleotide sequence ID" value="NZ_JBDIMF010000002.1"/>
</dbReference>
<evidence type="ECO:0000313" key="3">
    <source>
        <dbReference type="Proteomes" id="UP001404104"/>
    </source>
</evidence>
<evidence type="ECO:0008006" key="4">
    <source>
        <dbReference type="Google" id="ProtNLM"/>
    </source>
</evidence>
<evidence type="ECO:0000256" key="1">
    <source>
        <dbReference type="ARBA" id="ARBA00023172"/>
    </source>
</evidence>
<dbReference type="InterPro" id="IPR011010">
    <property type="entry name" value="DNA_brk_join_enz"/>
</dbReference>
<sequence>MDYVECDPKTSRLIYRRVYPIALRPFIPPPNSQLKRSLAATKIDAPGVLERYREAAALYDRTVALARRASKRSFDPLDTPTIAFIAEAYRVEMLDHDEYARWTPGSSTAFVARKSRTGHLTRALDTETRTTRDMAYWQALRALADIEGICSEWAATAARLAALEGWLFDTATPAYRQLCRAINDTAILASAIILERQTGAVLPTPAAPQRPPRQPEVLQAPRETPVEETFETIATALMDAAYQAISPTTRQGAQTALRFLREALGPVTPAALCRRAVTDMLNLLAQRPAKVPRVHRAASLQELAALYANRPEVPRLSPVTLDRHVGALATLWTKAATAGDIPEELPNPFKARTSPQGTKRRKVIGFSLAEIQAFLALPIFTHGERPVRGRGEASYWIPLMLLWTGARPEEIAQMLVADIARDPDSDRWMMTITDAGVHPVKGQQSLKTSKKDSGVRTFPVPAPLIDLGFLDYVTWLQGSGTVALFPKLTIKNARNLLFPTFGEWWSLYVAEHGAKPIGEGRQPSREFRHSWSTAARKSLLPRDAREYLMGHRPKNATANEEYGETASLGLAIDQHRYAGLDVSRVRRWTPPTRDIPQR</sequence>
<proteinExistence type="predicted"/>
<reference evidence="2 3" key="1">
    <citation type="submission" date="2024-05" db="EMBL/GenBank/DDBJ databases">
        <authorList>
            <person name="Liu Q."/>
            <person name="Xin Y.-H."/>
        </authorList>
    </citation>
    <scope>NUCLEOTIDE SEQUENCE [LARGE SCALE GENOMIC DNA]</scope>
    <source>
        <strain evidence="2 3">CGMCC 1.15349</strain>
    </source>
</reference>
<dbReference type="EMBL" id="JBDIMF010000002">
    <property type="protein sequence ID" value="MEN2786220.1"/>
    <property type="molecule type" value="Genomic_DNA"/>
</dbReference>
<dbReference type="Proteomes" id="UP001404104">
    <property type="component" value="Unassembled WGS sequence"/>
</dbReference>
<organism evidence="2 3">
    <name type="scientific">Sphingomonas qilianensis</name>
    <dbReference type="NCBI Taxonomy" id="1736690"/>
    <lineage>
        <taxon>Bacteria</taxon>
        <taxon>Pseudomonadati</taxon>
        <taxon>Pseudomonadota</taxon>
        <taxon>Alphaproteobacteria</taxon>
        <taxon>Sphingomonadales</taxon>
        <taxon>Sphingomonadaceae</taxon>
        <taxon>Sphingomonas</taxon>
    </lineage>
</organism>
<name>A0ABU9XT56_9SPHN</name>
<keyword evidence="3" id="KW-1185">Reference proteome</keyword>
<protein>
    <recommendedName>
        <fullName evidence="4">Tyr recombinase domain-containing protein</fullName>
    </recommendedName>
</protein>
<accession>A0ABU9XT56</accession>
<keyword evidence="1" id="KW-0233">DNA recombination</keyword>